<dbReference type="SUPFAM" id="SSF52161">
    <property type="entry name" value="Ribosomal protein L13"/>
    <property type="match status" value="1"/>
</dbReference>
<accession>A0A562ZE61</accession>
<evidence type="ECO:0000256" key="4">
    <source>
        <dbReference type="ARBA" id="ARBA00023274"/>
    </source>
</evidence>
<dbReference type="EMBL" id="VOBQ01000029">
    <property type="protein sequence ID" value="TWO65022.1"/>
    <property type="molecule type" value="Genomic_DNA"/>
</dbReference>
<organism evidence="7 8">
    <name type="scientific">Caenimonas sedimenti</name>
    <dbReference type="NCBI Taxonomy" id="2596921"/>
    <lineage>
        <taxon>Bacteria</taxon>
        <taxon>Pseudomonadati</taxon>
        <taxon>Pseudomonadota</taxon>
        <taxon>Betaproteobacteria</taxon>
        <taxon>Burkholderiales</taxon>
        <taxon>Comamonadaceae</taxon>
        <taxon>Caenimonas</taxon>
    </lineage>
</organism>
<dbReference type="OrthoDB" id="9801330at2"/>
<keyword evidence="8" id="KW-1185">Reference proteome</keyword>
<dbReference type="PIRSF" id="PIRSF002181">
    <property type="entry name" value="Ribosomal_L13"/>
    <property type="match status" value="1"/>
</dbReference>
<comment type="similarity">
    <text evidence="1 6">Belongs to the universal ribosomal protein uL13 family.</text>
</comment>
<dbReference type="Pfam" id="PF00572">
    <property type="entry name" value="Ribosomal_L13"/>
    <property type="match status" value="1"/>
</dbReference>
<proteinExistence type="inferred from homology"/>
<dbReference type="NCBIfam" id="TIGR01066">
    <property type="entry name" value="rplM_bact"/>
    <property type="match status" value="1"/>
</dbReference>
<dbReference type="FunFam" id="3.90.1180.10:FF:000001">
    <property type="entry name" value="50S ribosomal protein L13"/>
    <property type="match status" value="1"/>
</dbReference>
<protein>
    <recommendedName>
        <fullName evidence="5 6">Large ribosomal subunit protein uL13</fullName>
    </recommendedName>
</protein>
<dbReference type="HAMAP" id="MF_01366">
    <property type="entry name" value="Ribosomal_uL13"/>
    <property type="match status" value="1"/>
</dbReference>
<dbReference type="GO" id="GO:0006412">
    <property type="term" value="P:translation"/>
    <property type="evidence" value="ECO:0007669"/>
    <property type="project" value="UniProtKB-UniRule"/>
</dbReference>
<comment type="function">
    <text evidence="6">This protein is one of the early assembly proteins of the 50S ribosomal subunit, although it is not seen to bind rRNA by itself. It is important during the early stages of 50S assembly.</text>
</comment>
<dbReference type="CDD" id="cd00392">
    <property type="entry name" value="Ribosomal_L13"/>
    <property type="match status" value="1"/>
</dbReference>
<evidence type="ECO:0000313" key="8">
    <source>
        <dbReference type="Proteomes" id="UP000318199"/>
    </source>
</evidence>
<dbReference type="GO" id="GO:0017148">
    <property type="term" value="P:negative regulation of translation"/>
    <property type="evidence" value="ECO:0007669"/>
    <property type="project" value="TreeGrafter"/>
</dbReference>
<evidence type="ECO:0000256" key="3">
    <source>
        <dbReference type="ARBA" id="ARBA00022980"/>
    </source>
</evidence>
<reference evidence="7 8" key="1">
    <citation type="submission" date="2019-07" db="EMBL/GenBank/DDBJ databases">
        <title>Caenimonas sedimenti sp. nov., isolated from activated sludge.</title>
        <authorList>
            <person name="Xu J."/>
        </authorList>
    </citation>
    <scope>NUCLEOTIDE SEQUENCE [LARGE SCALE GENOMIC DNA]</scope>
    <source>
        <strain evidence="7 8">HX-9-20</strain>
    </source>
</reference>
<evidence type="ECO:0000256" key="6">
    <source>
        <dbReference type="HAMAP-Rule" id="MF_01366"/>
    </source>
</evidence>
<dbReference type="RefSeq" id="WP_145897120.1">
    <property type="nucleotide sequence ID" value="NZ_VOBQ01000029.1"/>
</dbReference>
<comment type="caution">
    <text evidence="7">The sequence shown here is derived from an EMBL/GenBank/DDBJ whole genome shotgun (WGS) entry which is preliminary data.</text>
</comment>
<dbReference type="GO" id="GO:0003729">
    <property type="term" value="F:mRNA binding"/>
    <property type="evidence" value="ECO:0007669"/>
    <property type="project" value="TreeGrafter"/>
</dbReference>
<keyword evidence="3 6" id="KW-0689">Ribosomal protein</keyword>
<evidence type="ECO:0000313" key="7">
    <source>
        <dbReference type="EMBL" id="TWO65022.1"/>
    </source>
</evidence>
<dbReference type="PANTHER" id="PTHR11545">
    <property type="entry name" value="RIBOSOMAL PROTEIN L13"/>
    <property type="match status" value="1"/>
</dbReference>
<dbReference type="InterPro" id="IPR036899">
    <property type="entry name" value="Ribosomal_uL13_sf"/>
</dbReference>
<comment type="subunit">
    <text evidence="2 6">Part of the 50S ribosomal subunit.</text>
</comment>
<dbReference type="GO" id="GO:0022625">
    <property type="term" value="C:cytosolic large ribosomal subunit"/>
    <property type="evidence" value="ECO:0007669"/>
    <property type="project" value="TreeGrafter"/>
</dbReference>
<dbReference type="Proteomes" id="UP000318199">
    <property type="component" value="Unassembled WGS sequence"/>
</dbReference>
<evidence type="ECO:0000256" key="2">
    <source>
        <dbReference type="ARBA" id="ARBA00011838"/>
    </source>
</evidence>
<gene>
    <name evidence="6 7" type="primary">rplM</name>
    <name evidence="7" type="ORF">FN976_27645</name>
</gene>
<evidence type="ECO:0000256" key="5">
    <source>
        <dbReference type="ARBA" id="ARBA00035201"/>
    </source>
</evidence>
<dbReference type="InterPro" id="IPR005823">
    <property type="entry name" value="Ribosomal_uL13_bac-type"/>
</dbReference>
<name>A0A562ZE61_9BURK</name>
<dbReference type="Gene3D" id="3.90.1180.10">
    <property type="entry name" value="Ribosomal protein L13"/>
    <property type="match status" value="1"/>
</dbReference>
<sequence>MTTTVSAKPADVTHEWFVIDATDKVLGRVASEAALRLRGKHKAIYTPHVDTGDFIVVINASKLRVTGAKETDKIYYRHTGYPGGIRQQTFKEMQAKHPGRALEKAVKGMLPKGPLGYAMIKKLKVYGGAEHPHSAQQPKLLELPGAPK</sequence>
<dbReference type="InterPro" id="IPR005822">
    <property type="entry name" value="Ribosomal_uL13"/>
</dbReference>
<dbReference type="GO" id="GO:0003735">
    <property type="term" value="F:structural constituent of ribosome"/>
    <property type="evidence" value="ECO:0007669"/>
    <property type="project" value="InterPro"/>
</dbReference>
<keyword evidence="4 6" id="KW-0687">Ribonucleoprotein</keyword>
<evidence type="ECO:0000256" key="1">
    <source>
        <dbReference type="ARBA" id="ARBA00006227"/>
    </source>
</evidence>
<dbReference type="AlphaFoldDB" id="A0A562ZE61"/>
<dbReference type="PANTHER" id="PTHR11545:SF2">
    <property type="entry name" value="LARGE RIBOSOMAL SUBUNIT PROTEIN UL13M"/>
    <property type="match status" value="1"/>
</dbReference>